<keyword evidence="2" id="KW-0472">Membrane</keyword>
<dbReference type="Pfam" id="PF13464">
    <property type="entry name" value="RodZ_C"/>
    <property type="match status" value="1"/>
</dbReference>
<dbReference type="GO" id="GO:0003677">
    <property type="term" value="F:DNA binding"/>
    <property type="evidence" value="ECO:0007669"/>
    <property type="project" value="InterPro"/>
</dbReference>
<feature type="compositionally biased region" description="Basic and acidic residues" evidence="1">
    <location>
        <begin position="134"/>
        <end position="146"/>
    </location>
</feature>
<dbReference type="EMBL" id="LNNH01000059">
    <property type="protein sequence ID" value="KWW10984.1"/>
    <property type="molecule type" value="Genomic_DNA"/>
</dbReference>
<evidence type="ECO:0000313" key="5">
    <source>
        <dbReference type="Proteomes" id="UP000064189"/>
    </source>
</evidence>
<feature type="transmembrane region" description="Helical" evidence="2">
    <location>
        <begin position="111"/>
        <end position="132"/>
    </location>
</feature>
<dbReference type="SUPFAM" id="SSF47413">
    <property type="entry name" value="lambda repressor-like DNA-binding domains"/>
    <property type="match status" value="1"/>
</dbReference>
<protein>
    <submittedName>
        <fullName evidence="4">XRE family transcriptional regulator</fullName>
    </submittedName>
</protein>
<name>A0A125QQW6_9BACI</name>
<evidence type="ECO:0000256" key="1">
    <source>
        <dbReference type="SAM" id="MobiDB-lite"/>
    </source>
</evidence>
<feature type="region of interest" description="Disordered" evidence="1">
    <location>
        <begin position="134"/>
        <end position="200"/>
    </location>
</feature>
<dbReference type="SMART" id="SM00530">
    <property type="entry name" value="HTH_XRE"/>
    <property type="match status" value="1"/>
</dbReference>
<organism evidence="4 5">
    <name type="scientific">Peribacillus simplex</name>
    <dbReference type="NCBI Taxonomy" id="1478"/>
    <lineage>
        <taxon>Bacteria</taxon>
        <taxon>Bacillati</taxon>
        <taxon>Bacillota</taxon>
        <taxon>Bacilli</taxon>
        <taxon>Bacillales</taxon>
        <taxon>Bacillaceae</taxon>
        <taxon>Peribacillus</taxon>
    </lineage>
</organism>
<evidence type="ECO:0000259" key="3">
    <source>
        <dbReference type="PROSITE" id="PS50943"/>
    </source>
</evidence>
<feature type="compositionally biased region" description="Basic and acidic residues" evidence="1">
    <location>
        <begin position="153"/>
        <end position="197"/>
    </location>
</feature>
<comment type="caution">
    <text evidence="4">The sequence shown here is derived from an EMBL/GenBank/DDBJ whole genome shotgun (WGS) entry which is preliminary data.</text>
</comment>
<dbReference type="AlphaFoldDB" id="A0A125QQW6"/>
<evidence type="ECO:0000256" key="2">
    <source>
        <dbReference type="SAM" id="Phobius"/>
    </source>
</evidence>
<dbReference type="Proteomes" id="UP000064189">
    <property type="component" value="Unassembled WGS sequence"/>
</dbReference>
<dbReference type="Gene3D" id="1.10.260.40">
    <property type="entry name" value="lambda repressor-like DNA-binding domains"/>
    <property type="match status" value="1"/>
</dbReference>
<proteinExistence type="predicted"/>
<feature type="domain" description="HTH cro/C1-type" evidence="3">
    <location>
        <begin position="8"/>
        <end position="42"/>
    </location>
</feature>
<dbReference type="InterPro" id="IPR025194">
    <property type="entry name" value="RodZ-like_C"/>
</dbReference>
<dbReference type="CDD" id="cd00093">
    <property type="entry name" value="HTH_XRE"/>
    <property type="match status" value="1"/>
</dbReference>
<keyword evidence="2" id="KW-0812">Transmembrane</keyword>
<keyword evidence="5" id="KW-1185">Reference proteome</keyword>
<dbReference type="InterPro" id="IPR010982">
    <property type="entry name" value="Lambda_DNA-bd_dom_sf"/>
</dbReference>
<dbReference type="PANTHER" id="PTHR34475:SF1">
    <property type="entry name" value="CYTOSKELETON PROTEIN RODZ"/>
    <property type="match status" value="1"/>
</dbReference>
<dbReference type="PROSITE" id="PS50943">
    <property type="entry name" value="HTH_CROC1"/>
    <property type="match status" value="1"/>
</dbReference>
<reference evidence="4 5" key="1">
    <citation type="submission" date="2015-11" db="EMBL/GenBank/DDBJ databases">
        <title>Genome Sequence of Bacillus simplex strain VanAntwerpen2.</title>
        <authorList>
            <person name="Couger M.B."/>
        </authorList>
    </citation>
    <scope>NUCLEOTIDE SEQUENCE [LARGE SCALE GENOMIC DNA]</scope>
    <source>
        <strain evidence="4 5">VanAntwerpen02</strain>
    </source>
</reference>
<dbReference type="InterPro" id="IPR050400">
    <property type="entry name" value="Bact_Cytoskel_RodZ"/>
</dbReference>
<sequence>MTELGNRLKEAREAKGLSLEDLQDLTKIQKRYLVGIEEGNYSMMPGKFYVRAFIKQYCEAVGLDSEEIFEQYKSEVPSVYSEEIPEQLSRVQSRKTLPAGDSKVVEMLPKILAVVLVIGAAILIYVLVSSYMSKPDDADKKDDKQSESVGYGKSEEFDKEEKNASKKQNEEKQPASSDKKNEDDLDAKKDEEKKEQKLAVISASGKNSTYELKGTDTFKLKVTSKGSPWVGIKNGEGKLLYQGTIDKDKSEEIDFTNEKEAVINIGRAYETEIFVNDEKLEYSISPTEVNTQLVTIQFTKAE</sequence>
<gene>
    <name evidence="4" type="ORF">AS888_11270</name>
</gene>
<dbReference type="Pfam" id="PF13413">
    <property type="entry name" value="HTH_25"/>
    <property type="match status" value="1"/>
</dbReference>
<keyword evidence="2" id="KW-1133">Transmembrane helix</keyword>
<dbReference type="PANTHER" id="PTHR34475">
    <property type="match status" value="1"/>
</dbReference>
<dbReference type="InterPro" id="IPR001387">
    <property type="entry name" value="Cro/C1-type_HTH"/>
</dbReference>
<accession>A0A125QQW6</accession>
<evidence type="ECO:0000313" key="4">
    <source>
        <dbReference type="EMBL" id="KWW10984.1"/>
    </source>
</evidence>